<comment type="caution">
    <text evidence="1">The sequence shown here is derived from an EMBL/GenBank/DDBJ whole genome shotgun (WGS) entry which is preliminary data.</text>
</comment>
<protein>
    <submittedName>
        <fullName evidence="1">Uncharacterized protein</fullName>
    </submittedName>
</protein>
<dbReference type="EMBL" id="JACHGW010000003">
    <property type="protein sequence ID" value="MBB6051457.1"/>
    <property type="molecule type" value="Genomic_DNA"/>
</dbReference>
<keyword evidence="2" id="KW-1185">Reference proteome</keyword>
<dbReference type="AlphaFoldDB" id="A0A7W9SRH9"/>
<reference evidence="1 2" key="1">
    <citation type="submission" date="2020-08" db="EMBL/GenBank/DDBJ databases">
        <title>Genomic Encyclopedia of Type Strains, Phase IV (KMG-IV): sequencing the most valuable type-strain genomes for metagenomic binning, comparative biology and taxonomic classification.</title>
        <authorList>
            <person name="Goeker M."/>
        </authorList>
    </citation>
    <scope>NUCLEOTIDE SEQUENCE [LARGE SCALE GENOMIC DNA]</scope>
    <source>
        <strain evidence="1 2">DSM 23562</strain>
    </source>
</reference>
<organism evidence="1 2">
    <name type="scientific">Armatimonas rosea</name>
    <dbReference type="NCBI Taxonomy" id="685828"/>
    <lineage>
        <taxon>Bacteria</taxon>
        <taxon>Bacillati</taxon>
        <taxon>Armatimonadota</taxon>
        <taxon>Armatimonadia</taxon>
        <taxon>Armatimonadales</taxon>
        <taxon>Armatimonadaceae</taxon>
        <taxon>Armatimonas</taxon>
    </lineage>
</organism>
<accession>A0A7W9SRH9</accession>
<gene>
    <name evidence="1" type="ORF">HNQ39_003267</name>
</gene>
<proteinExistence type="predicted"/>
<sequence length="162" mass="17828">MANEKWKRAEGIRAKAIASVVAVEKVVLPMQEAIKRVHKEVLEPQLMAGKSALIERSPSDRYCARFFKQAEDFRANLSSGNEMQATLVSPDGTVIILHHIDSSRGQEIICTGANEQGKKVQITVSISAAVLKLEEVSASANLAKQERVGFLAQVREHQQHQA</sequence>
<evidence type="ECO:0000313" key="1">
    <source>
        <dbReference type="EMBL" id="MBB6051457.1"/>
    </source>
</evidence>
<dbReference type="RefSeq" id="WP_184198451.1">
    <property type="nucleotide sequence ID" value="NZ_JACHGW010000003.1"/>
</dbReference>
<name>A0A7W9SRH9_ARMRO</name>
<dbReference type="Proteomes" id="UP000520814">
    <property type="component" value="Unassembled WGS sequence"/>
</dbReference>
<evidence type="ECO:0000313" key="2">
    <source>
        <dbReference type="Proteomes" id="UP000520814"/>
    </source>
</evidence>